<comment type="caution">
    <text evidence="1">The sequence shown here is derived from an EMBL/GenBank/DDBJ whole genome shotgun (WGS) entry which is preliminary data.</text>
</comment>
<organism evidence="1 2">
    <name type="scientific">Venturia inaequalis</name>
    <name type="common">Apple scab fungus</name>
    <dbReference type="NCBI Taxonomy" id="5025"/>
    <lineage>
        <taxon>Eukaryota</taxon>
        <taxon>Fungi</taxon>
        <taxon>Dikarya</taxon>
        <taxon>Ascomycota</taxon>
        <taxon>Pezizomycotina</taxon>
        <taxon>Dothideomycetes</taxon>
        <taxon>Pleosporomycetidae</taxon>
        <taxon>Venturiales</taxon>
        <taxon>Venturiaceae</taxon>
        <taxon>Venturia</taxon>
    </lineage>
</organism>
<evidence type="ECO:0000313" key="1">
    <source>
        <dbReference type="EMBL" id="KAE9977594.1"/>
    </source>
</evidence>
<evidence type="ECO:0000313" key="2">
    <source>
        <dbReference type="Proteomes" id="UP000447873"/>
    </source>
</evidence>
<accession>A0A8H3UVV1</accession>
<gene>
    <name evidence="1" type="ORF">EG328_001967</name>
</gene>
<name>A0A8H3UVV1_VENIN</name>
<sequence>MAKSNTEIKDSPKKKWAYGTKRHLINTSGQRIAFEILATFESLHDANREIKILAENEGLEYEDAGWEVEEDEYGQLTLSSGFVEEERIVYEVAREDFGEAVDVVMEEGSEDGDRDGYDDFEGEREDDELAFAMEDARISKI</sequence>
<reference evidence="1 2" key="1">
    <citation type="submission" date="2018-12" db="EMBL/GenBank/DDBJ databases">
        <title>Venturia inaequalis Genome Resource.</title>
        <authorList>
            <person name="Lichtner F.J."/>
        </authorList>
    </citation>
    <scope>NUCLEOTIDE SEQUENCE [LARGE SCALE GENOMIC DNA]</scope>
    <source>
        <strain evidence="1 2">120213</strain>
    </source>
</reference>
<dbReference type="EMBL" id="WNWS01000150">
    <property type="protein sequence ID" value="KAE9977594.1"/>
    <property type="molecule type" value="Genomic_DNA"/>
</dbReference>
<protein>
    <submittedName>
        <fullName evidence="1">Uncharacterized protein</fullName>
    </submittedName>
</protein>
<proteinExistence type="predicted"/>
<dbReference type="AlphaFoldDB" id="A0A8H3UVV1"/>
<dbReference type="Proteomes" id="UP000447873">
    <property type="component" value="Unassembled WGS sequence"/>
</dbReference>